<reference evidence="1" key="1">
    <citation type="submission" date="2022-05" db="EMBL/GenBank/DDBJ databases">
        <authorList>
            <person name="Colautti A."/>
            <person name="Iacumin L."/>
        </authorList>
    </citation>
    <scope>NUCLEOTIDE SEQUENCE</scope>
    <source>
        <strain evidence="1">SK 55</strain>
    </source>
</reference>
<dbReference type="AlphaFoldDB" id="A0A9X3LFS9"/>
<sequence length="245" mass="27973">MVLKKYIGFLSVCLISVLLLIGCNKDQVIGFDETIKTDMKQLSRVDVQQINSDGSFDDVTTIGDKDSVDLLRQIFVQIEWEQDKKVTMSRREDVKANLFFNWDKNMPERIFEYSIWFETGGNATITVSDENAYGRLDRENAQTLSDLISISPLPLTEIITEEPLIIGYIVEINEEKQVIAIVENITKKEAIDWKDSKSLDVHWLSSNGTKFEGKLVKGNKVAVWKYEDGSEKTGEIAKRIILLEK</sequence>
<dbReference type="RefSeq" id="WP_269926194.1">
    <property type="nucleotide sequence ID" value="NZ_JAMKBJ010000005.1"/>
</dbReference>
<comment type="caution">
    <text evidence="1">The sequence shown here is derived from an EMBL/GenBank/DDBJ whole genome shotgun (WGS) entry which is preliminary data.</text>
</comment>
<dbReference type="Proteomes" id="UP001152173">
    <property type="component" value="Unassembled WGS sequence"/>
</dbReference>
<dbReference type="EMBL" id="JAMKBJ010000005">
    <property type="protein sequence ID" value="MCZ8537103.1"/>
    <property type="molecule type" value="Genomic_DNA"/>
</dbReference>
<accession>A0A9X3LFS9</accession>
<evidence type="ECO:0000313" key="2">
    <source>
        <dbReference type="Proteomes" id="UP001152173"/>
    </source>
</evidence>
<protein>
    <recommendedName>
        <fullName evidence="3">DUF3221 domain-containing protein</fullName>
    </recommendedName>
</protein>
<evidence type="ECO:0008006" key="3">
    <source>
        <dbReference type="Google" id="ProtNLM"/>
    </source>
</evidence>
<keyword evidence="2" id="KW-1185">Reference proteome</keyword>
<organism evidence="1 2">
    <name type="scientific">Paenisporosarcina quisquiliarum</name>
    <dbReference type="NCBI Taxonomy" id="365346"/>
    <lineage>
        <taxon>Bacteria</taxon>
        <taxon>Bacillati</taxon>
        <taxon>Bacillota</taxon>
        <taxon>Bacilli</taxon>
        <taxon>Bacillales</taxon>
        <taxon>Caryophanaceae</taxon>
        <taxon>Paenisporosarcina</taxon>
    </lineage>
</organism>
<gene>
    <name evidence="1" type="ORF">M9R32_07930</name>
</gene>
<name>A0A9X3LFS9_9BACL</name>
<evidence type="ECO:0000313" key="1">
    <source>
        <dbReference type="EMBL" id="MCZ8537103.1"/>
    </source>
</evidence>
<dbReference type="PROSITE" id="PS51257">
    <property type="entry name" value="PROKAR_LIPOPROTEIN"/>
    <property type="match status" value="1"/>
</dbReference>
<proteinExistence type="predicted"/>